<evidence type="ECO:0000256" key="1">
    <source>
        <dbReference type="SAM" id="MobiDB-lite"/>
    </source>
</evidence>
<keyword evidence="3" id="KW-1185">Reference proteome</keyword>
<dbReference type="EMBL" id="LPXN01000134">
    <property type="protein sequence ID" value="KZD04879.1"/>
    <property type="molecule type" value="Genomic_DNA"/>
</dbReference>
<protein>
    <submittedName>
        <fullName evidence="2">Uncharacterized protein</fullName>
    </submittedName>
</protein>
<dbReference type="STRING" id="580166.AUP43_12110"/>
<evidence type="ECO:0000313" key="3">
    <source>
        <dbReference type="Proteomes" id="UP000076400"/>
    </source>
</evidence>
<accession>A0A154VUL0</accession>
<feature type="region of interest" description="Disordered" evidence="1">
    <location>
        <begin position="18"/>
        <end position="39"/>
    </location>
</feature>
<sequence>MQPFGAYISPMSNSIRKIPAKPAESLASSNKIEGGDTDVREEVKKATEWVMRRYEQTLKALAK</sequence>
<gene>
    <name evidence="2" type="ORF">AUP43_12110</name>
</gene>
<proteinExistence type="predicted"/>
<reference evidence="2 3" key="1">
    <citation type="submission" date="2015-12" db="EMBL/GenBank/DDBJ databases">
        <title>Genome sequence of Oceanibaculum pacificum MCCC 1A02656.</title>
        <authorList>
            <person name="Lu L."/>
            <person name="Lai Q."/>
            <person name="Shao Z."/>
            <person name="Qian P."/>
        </authorList>
    </citation>
    <scope>NUCLEOTIDE SEQUENCE [LARGE SCALE GENOMIC DNA]</scope>
    <source>
        <strain evidence="2 3">MCCC 1A02656</strain>
    </source>
</reference>
<comment type="caution">
    <text evidence="2">The sequence shown here is derived from an EMBL/GenBank/DDBJ whole genome shotgun (WGS) entry which is preliminary data.</text>
</comment>
<dbReference type="Proteomes" id="UP000076400">
    <property type="component" value="Unassembled WGS sequence"/>
</dbReference>
<organism evidence="2 3">
    <name type="scientific">Oceanibaculum pacificum</name>
    <dbReference type="NCBI Taxonomy" id="580166"/>
    <lineage>
        <taxon>Bacteria</taxon>
        <taxon>Pseudomonadati</taxon>
        <taxon>Pseudomonadota</taxon>
        <taxon>Alphaproteobacteria</taxon>
        <taxon>Rhodospirillales</taxon>
        <taxon>Oceanibaculaceae</taxon>
        <taxon>Oceanibaculum</taxon>
    </lineage>
</organism>
<name>A0A154VUL0_9PROT</name>
<dbReference type="AlphaFoldDB" id="A0A154VUL0"/>
<evidence type="ECO:0000313" key="2">
    <source>
        <dbReference type="EMBL" id="KZD04879.1"/>
    </source>
</evidence>